<dbReference type="PROSITE" id="PS51155">
    <property type="entry name" value="CHIT_BIND_RR_2"/>
    <property type="match status" value="1"/>
</dbReference>
<reference evidence="3" key="1">
    <citation type="submission" date="2025-08" db="UniProtKB">
        <authorList>
            <consortium name="RefSeq"/>
        </authorList>
    </citation>
    <scope>IDENTIFICATION</scope>
    <source>
        <tissue evidence="3">Muscle</tissue>
    </source>
</reference>
<organism evidence="2 3">
    <name type="scientific">Limulus polyphemus</name>
    <name type="common">Atlantic horseshoe crab</name>
    <dbReference type="NCBI Taxonomy" id="6850"/>
    <lineage>
        <taxon>Eukaryota</taxon>
        <taxon>Metazoa</taxon>
        <taxon>Ecdysozoa</taxon>
        <taxon>Arthropoda</taxon>
        <taxon>Chelicerata</taxon>
        <taxon>Merostomata</taxon>
        <taxon>Xiphosura</taxon>
        <taxon>Limulidae</taxon>
        <taxon>Limulus</taxon>
    </lineage>
</organism>
<evidence type="ECO:0000256" key="1">
    <source>
        <dbReference type="PROSITE-ProRule" id="PRU00497"/>
    </source>
</evidence>
<dbReference type="PANTHER" id="PTHR10380">
    <property type="entry name" value="CUTICLE PROTEIN"/>
    <property type="match status" value="1"/>
</dbReference>
<dbReference type="InterPro" id="IPR000618">
    <property type="entry name" value="Insect_cuticle"/>
</dbReference>
<accession>A0ABM1B235</accession>
<dbReference type="GeneID" id="106458286"/>
<sequence length="259" mass="28394">MRIIVSKVSFEQQEKKSCPEKTYQCIRANMVTNEPSGWSFLKSPQVFVACLLAVVAQAVPTPYGYVPESTYDKPEPYNFAYENKNEYGDTQWQQESGDEYGNKQGSYGYRDAYGVYRQVEYVADEAGFRAVIKTNEPGTANQNPADVQITSEAAPVNYEAPVPTKAYSVPKHAYAPVVKTYTPAYAPALKTYAPAYAPALKAYAPAYAPALKAYAPAYTPALKAYAPAYAPALKVPAPAYGYSSLHTTTEAPSYGEEEN</sequence>
<proteinExistence type="predicted"/>
<dbReference type="Pfam" id="PF00379">
    <property type="entry name" value="Chitin_bind_4"/>
    <property type="match status" value="1"/>
</dbReference>
<dbReference type="InterPro" id="IPR050468">
    <property type="entry name" value="Cuticle_Struct_Prot"/>
</dbReference>
<evidence type="ECO:0000313" key="3">
    <source>
        <dbReference type="RefSeq" id="XP_013773234.1"/>
    </source>
</evidence>
<protein>
    <submittedName>
        <fullName evidence="3">Adult-specific rigid cuticular protein 15.7-like</fullName>
    </submittedName>
</protein>
<keyword evidence="2" id="KW-1185">Reference proteome</keyword>
<dbReference type="Proteomes" id="UP000694941">
    <property type="component" value="Unplaced"/>
</dbReference>
<keyword evidence="1" id="KW-0193">Cuticle</keyword>
<dbReference type="RefSeq" id="XP_013773234.1">
    <property type="nucleotide sequence ID" value="XM_013917780.2"/>
</dbReference>
<name>A0ABM1B235_LIMPO</name>
<evidence type="ECO:0000313" key="2">
    <source>
        <dbReference type="Proteomes" id="UP000694941"/>
    </source>
</evidence>
<gene>
    <name evidence="3" type="primary">LOC106458286</name>
</gene>